<accession>A0ABR9K2H3</accession>
<reference evidence="1 2" key="1">
    <citation type="submission" date="2020-10" db="EMBL/GenBank/DDBJ databases">
        <title>Sequencing the genomes of 1000 actinobacteria strains.</title>
        <authorList>
            <person name="Klenk H.-P."/>
        </authorList>
    </citation>
    <scope>NUCLEOTIDE SEQUENCE [LARGE SCALE GENOMIC DNA]</scope>
    <source>
        <strain evidence="1 2">DSM 46744</strain>
    </source>
</reference>
<protein>
    <submittedName>
        <fullName evidence="1">Uncharacterized protein</fullName>
    </submittedName>
</protein>
<evidence type="ECO:0000313" key="2">
    <source>
        <dbReference type="Proteomes" id="UP000627838"/>
    </source>
</evidence>
<dbReference type="RefSeq" id="WP_192762994.1">
    <property type="nucleotide sequence ID" value="NZ_JADBDZ010000001.1"/>
</dbReference>
<gene>
    <name evidence="1" type="ORF">H4W34_006889</name>
</gene>
<evidence type="ECO:0000313" key="1">
    <source>
        <dbReference type="EMBL" id="MBE1537056.1"/>
    </source>
</evidence>
<comment type="caution">
    <text evidence="1">The sequence shown here is derived from an EMBL/GenBank/DDBJ whole genome shotgun (WGS) entry which is preliminary data.</text>
</comment>
<organism evidence="1 2">
    <name type="scientific">Actinomadura algeriensis</name>
    <dbReference type="NCBI Taxonomy" id="1679523"/>
    <lineage>
        <taxon>Bacteria</taxon>
        <taxon>Bacillati</taxon>
        <taxon>Actinomycetota</taxon>
        <taxon>Actinomycetes</taxon>
        <taxon>Streptosporangiales</taxon>
        <taxon>Thermomonosporaceae</taxon>
        <taxon>Actinomadura</taxon>
    </lineage>
</organism>
<sequence length="66" mass="7369">MMSDFRSGDTPAVPGGGHWRGRWWECRICGRVERAIADLPQGADDGCCPRHPNEVLFLGREPDPHP</sequence>
<proteinExistence type="predicted"/>
<keyword evidence="2" id="KW-1185">Reference proteome</keyword>
<dbReference type="Proteomes" id="UP000627838">
    <property type="component" value="Unassembled WGS sequence"/>
</dbReference>
<name>A0ABR9K2H3_9ACTN</name>
<dbReference type="EMBL" id="JADBDZ010000001">
    <property type="protein sequence ID" value="MBE1537056.1"/>
    <property type="molecule type" value="Genomic_DNA"/>
</dbReference>